<dbReference type="EMBL" id="JAKUCV010006873">
    <property type="protein sequence ID" value="KAJ4825523.1"/>
    <property type="molecule type" value="Genomic_DNA"/>
</dbReference>
<comment type="caution">
    <text evidence="1">The sequence shown here is derived from an EMBL/GenBank/DDBJ whole genome shotgun (WGS) entry which is preliminary data.</text>
</comment>
<dbReference type="AlphaFoldDB" id="A0A9Q0J227"/>
<name>A0A9Q0J227_9ROSI</name>
<proteinExistence type="predicted"/>
<feature type="non-terminal residue" evidence="1">
    <location>
        <position position="1"/>
    </location>
</feature>
<gene>
    <name evidence="1" type="ORF">Tsubulata_041582</name>
</gene>
<evidence type="ECO:0000313" key="2">
    <source>
        <dbReference type="Proteomes" id="UP001141552"/>
    </source>
</evidence>
<dbReference type="OrthoDB" id="1938625at2759"/>
<keyword evidence="2" id="KW-1185">Reference proteome</keyword>
<sequence length="125" mass="13654">SVCLPVGTVEEIDKHCRKFLWGSTNETRKIHLVNWETAWPSFQPLLPEAICMKIAAVLVPSADAGLDVMFWKHSASGQFSTSSAYSQLLPPESSNPDHGGFKCIMADTVWVLMLAVLAMAECCGV</sequence>
<accession>A0A9Q0J227</accession>
<protein>
    <submittedName>
        <fullName evidence="1">Uncharacterized protein</fullName>
    </submittedName>
</protein>
<organism evidence="1 2">
    <name type="scientific">Turnera subulata</name>
    <dbReference type="NCBI Taxonomy" id="218843"/>
    <lineage>
        <taxon>Eukaryota</taxon>
        <taxon>Viridiplantae</taxon>
        <taxon>Streptophyta</taxon>
        <taxon>Embryophyta</taxon>
        <taxon>Tracheophyta</taxon>
        <taxon>Spermatophyta</taxon>
        <taxon>Magnoliopsida</taxon>
        <taxon>eudicotyledons</taxon>
        <taxon>Gunneridae</taxon>
        <taxon>Pentapetalae</taxon>
        <taxon>rosids</taxon>
        <taxon>fabids</taxon>
        <taxon>Malpighiales</taxon>
        <taxon>Passifloraceae</taxon>
        <taxon>Turnera</taxon>
    </lineage>
</organism>
<reference evidence="1" key="2">
    <citation type="journal article" date="2023" name="Plants (Basel)">
        <title>Annotation of the Turnera subulata (Passifloraceae) Draft Genome Reveals the S-Locus Evolved after the Divergence of Turneroideae from Passifloroideae in a Stepwise Manner.</title>
        <authorList>
            <person name="Henning P.M."/>
            <person name="Roalson E.H."/>
            <person name="Mir W."/>
            <person name="McCubbin A.G."/>
            <person name="Shore J.S."/>
        </authorList>
    </citation>
    <scope>NUCLEOTIDE SEQUENCE</scope>
    <source>
        <strain evidence="1">F60SS</strain>
    </source>
</reference>
<dbReference type="Proteomes" id="UP001141552">
    <property type="component" value="Unassembled WGS sequence"/>
</dbReference>
<reference evidence="1" key="1">
    <citation type="submission" date="2022-02" db="EMBL/GenBank/DDBJ databases">
        <authorList>
            <person name="Henning P.M."/>
            <person name="McCubbin A.G."/>
            <person name="Shore J.S."/>
        </authorList>
    </citation>
    <scope>NUCLEOTIDE SEQUENCE</scope>
    <source>
        <strain evidence="1">F60SS</strain>
        <tissue evidence="1">Leaves</tissue>
    </source>
</reference>
<evidence type="ECO:0000313" key="1">
    <source>
        <dbReference type="EMBL" id="KAJ4825523.1"/>
    </source>
</evidence>